<feature type="compositionally biased region" description="Basic and acidic residues" evidence="1">
    <location>
        <begin position="125"/>
        <end position="153"/>
    </location>
</feature>
<feature type="compositionally biased region" description="Polar residues" evidence="1">
    <location>
        <begin position="83"/>
        <end position="96"/>
    </location>
</feature>
<dbReference type="OrthoDB" id="10363190at2759"/>
<accession>A0A8X6PBA4</accession>
<comment type="caution">
    <text evidence="2">The sequence shown here is derived from an EMBL/GenBank/DDBJ whole genome shotgun (WGS) entry which is preliminary data.</text>
</comment>
<feature type="compositionally biased region" description="Basic and acidic residues" evidence="1">
    <location>
        <begin position="207"/>
        <end position="223"/>
    </location>
</feature>
<sequence length="234" mass="26218">MSEESDLITDIDAEKGSENKSPVQLLSIEKASISENDETQDNHNQAVSGISTCNNDLRDILDLNTDKLGQINLGENRLESELSLDNPSKDSSNINDAENDYDQSNKKSESSEERSQIKNNIGDLKIPHKMEEKVDTNERSVQEIDKKVKELKLGDPPQSPMSPSQRKVRKAGQTPRAKSTPSRALTSPPITRSKSRELRLQSTPGNLEERKESVKQLDDEGKVARGRQRQRKDL</sequence>
<feature type="compositionally biased region" description="Basic and acidic residues" evidence="1">
    <location>
        <begin position="103"/>
        <end position="116"/>
    </location>
</feature>
<proteinExistence type="predicted"/>
<dbReference type="EMBL" id="BMAW01067850">
    <property type="protein sequence ID" value="GFT61653.1"/>
    <property type="molecule type" value="Genomic_DNA"/>
</dbReference>
<feature type="compositionally biased region" description="Polar residues" evidence="1">
    <location>
        <begin position="176"/>
        <end position="192"/>
    </location>
</feature>
<organism evidence="2 3">
    <name type="scientific">Nephila pilipes</name>
    <name type="common">Giant wood spider</name>
    <name type="synonym">Nephila maculata</name>
    <dbReference type="NCBI Taxonomy" id="299642"/>
    <lineage>
        <taxon>Eukaryota</taxon>
        <taxon>Metazoa</taxon>
        <taxon>Ecdysozoa</taxon>
        <taxon>Arthropoda</taxon>
        <taxon>Chelicerata</taxon>
        <taxon>Arachnida</taxon>
        <taxon>Araneae</taxon>
        <taxon>Araneomorphae</taxon>
        <taxon>Entelegynae</taxon>
        <taxon>Araneoidea</taxon>
        <taxon>Nephilidae</taxon>
        <taxon>Nephila</taxon>
    </lineage>
</organism>
<feature type="region of interest" description="Disordered" evidence="1">
    <location>
        <begin position="1"/>
        <end position="23"/>
    </location>
</feature>
<feature type="region of interest" description="Disordered" evidence="1">
    <location>
        <begin position="77"/>
        <end position="234"/>
    </location>
</feature>
<gene>
    <name evidence="2" type="ORF">NPIL_407581</name>
</gene>
<evidence type="ECO:0000256" key="1">
    <source>
        <dbReference type="SAM" id="MobiDB-lite"/>
    </source>
</evidence>
<dbReference type="Proteomes" id="UP000887013">
    <property type="component" value="Unassembled WGS sequence"/>
</dbReference>
<evidence type="ECO:0000313" key="2">
    <source>
        <dbReference type="EMBL" id="GFT61653.1"/>
    </source>
</evidence>
<evidence type="ECO:0000313" key="3">
    <source>
        <dbReference type="Proteomes" id="UP000887013"/>
    </source>
</evidence>
<reference evidence="2" key="1">
    <citation type="submission" date="2020-08" db="EMBL/GenBank/DDBJ databases">
        <title>Multicomponent nature underlies the extraordinary mechanical properties of spider dragline silk.</title>
        <authorList>
            <person name="Kono N."/>
            <person name="Nakamura H."/>
            <person name="Mori M."/>
            <person name="Yoshida Y."/>
            <person name="Ohtoshi R."/>
            <person name="Malay A.D."/>
            <person name="Moran D.A.P."/>
            <person name="Tomita M."/>
            <person name="Numata K."/>
            <person name="Arakawa K."/>
        </authorList>
    </citation>
    <scope>NUCLEOTIDE SEQUENCE</scope>
</reference>
<feature type="compositionally biased region" description="Basic residues" evidence="1">
    <location>
        <begin position="224"/>
        <end position="234"/>
    </location>
</feature>
<keyword evidence="3" id="KW-1185">Reference proteome</keyword>
<dbReference type="AlphaFoldDB" id="A0A8X6PBA4"/>
<protein>
    <submittedName>
        <fullName evidence="2">Uncharacterized protein</fullName>
    </submittedName>
</protein>
<feature type="compositionally biased region" description="Acidic residues" evidence="1">
    <location>
        <begin position="1"/>
        <end position="11"/>
    </location>
</feature>
<name>A0A8X6PBA4_NEPPI</name>
<feature type="region of interest" description="Disordered" evidence="1">
    <location>
        <begin position="29"/>
        <end position="48"/>
    </location>
</feature>